<sequence length="316" mass="37200">MNNTQPRVSIGMPVYNGAIYLKQALDSLLAQTFQDFELIVSDNGSTDATAEICRAYADQDSRIRYYRNEQNLGAGWNFNRVLELANSKYFRWACHDDMCAPELLQQCVEILDCNPAVVLCYPKTIIINEHEQQVEKYVDDFNLRSPEPHKRFKQYHQIVRYGHGCHPLFGLIRTDILKQTARMGSYPSSDLVLLGELVLNGEFYEIPEYLFFKRDHPNTSVRAHRAFRQRIAWYDPSKEGKLHLTRWKWFLEYLAAIKRSPINFAEKTQCYLQMLRWMRWNSIWLSKDLTKAAIWPLLQLFLNFNSERQLAKKAQT</sequence>
<dbReference type="EMBL" id="JADEWN010000025">
    <property type="protein sequence ID" value="MBE9190999.1"/>
    <property type="molecule type" value="Genomic_DNA"/>
</dbReference>
<dbReference type="InterPro" id="IPR001173">
    <property type="entry name" value="Glyco_trans_2-like"/>
</dbReference>
<accession>A0ABR9URV6</accession>
<evidence type="ECO:0000313" key="3">
    <source>
        <dbReference type="Proteomes" id="UP000651156"/>
    </source>
</evidence>
<dbReference type="CDD" id="cd00761">
    <property type="entry name" value="Glyco_tranf_GTA_type"/>
    <property type="match status" value="1"/>
</dbReference>
<reference evidence="2 3" key="1">
    <citation type="submission" date="2020-10" db="EMBL/GenBank/DDBJ databases">
        <authorList>
            <person name="Castelo-Branco R."/>
            <person name="Eusebio N."/>
            <person name="Adriana R."/>
            <person name="Vieira A."/>
            <person name="Brugerolle De Fraissinette N."/>
            <person name="Rezende De Castro R."/>
            <person name="Schneider M.P."/>
            <person name="Vasconcelos V."/>
            <person name="Leao P.N."/>
        </authorList>
    </citation>
    <scope>NUCLEOTIDE SEQUENCE [LARGE SCALE GENOMIC DNA]</scope>
    <source>
        <strain evidence="2 3">LEGE 06123</strain>
    </source>
</reference>
<protein>
    <submittedName>
        <fullName evidence="2">Glycosyltransferase family 2 protein</fullName>
    </submittedName>
</protein>
<dbReference type="Gene3D" id="3.90.550.10">
    <property type="entry name" value="Spore Coat Polysaccharide Biosynthesis Protein SpsA, Chain A"/>
    <property type="match status" value="1"/>
</dbReference>
<feature type="domain" description="Glycosyltransferase 2-like" evidence="1">
    <location>
        <begin position="9"/>
        <end position="177"/>
    </location>
</feature>
<evidence type="ECO:0000259" key="1">
    <source>
        <dbReference type="Pfam" id="PF00535"/>
    </source>
</evidence>
<dbReference type="RefSeq" id="WP_193932162.1">
    <property type="nucleotide sequence ID" value="NZ_CAWPMZ010000051.1"/>
</dbReference>
<dbReference type="InterPro" id="IPR029044">
    <property type="entry name" value="Nucleotide-diphossugar_trans"/>
</dbReference>
<dbReference type="Proteomes" id="UP000651156">
    <property type="component" value="Unassembled WGS sequence"/>
</dbReference>
<proteinExistence type="predicted"/>
<dbReference type="Pfam" id="PF00535">
    <property type="entry name" value="Glycos_transf_2"/>
    <property type="match status" value="1"/>
</dbReference>
<keyword evidence="3" id="KW-1185">Reference proteome</keyword>
<dbReference type="SUPFAM" id="SSF53448">
    <property type="entry name" value="Nucleotide-diphospho-sugar transferases"/>
    <property type="match status" value="1"/>
</dbReference>
<name>A0ABR9URV6_9CHRO</name>
<gene>
    <name evidence="2" type="ORF">IQ230_11675</name>
</gene>
<comment type="caution">
    <text evidence="2">The sequence shown here is derived from an EMBL/GenBank/DDBJ whole genome shotgun (WGS) entry which is preliminary data.</text>
</comment>
<evidence type="ECO:0000313" key="2">
    <source>
        <dbReference type="EMBL" id="MBE9190999.1"/>
    </source>
</evidence>
<dbReference type="PANTHER" id="PTHR22916">
    <property type="entry name" value="GLYCOSYLTRANSFERASE"/>
    <property type="match status" value="1"/>
</dbReference>
<dbReference type="PANTHER" id="PTHR22916:SF56">
    <property type="entry name" value="GLYCOSYL TRANSFERASE"/>
    <property type="match status" value="1"/>
</dbReference>
<organism evidence="2 3">
    <name type="scientific">Gloeocapsopsis crepidinum LEGE 06123</name>
    <dbReference type="NCBI Taxonomy" id="588587"/>
    <lineage>
        <taxon>Bacteria</taxon>
        <taxon>Bacillati</taxon>
        <taxon>Cyanobacteriota</taxon>
        <taxon>Cyanophyceae</taxon>
        <taxon>Oscillatoriophycideae</taxon>
        <taxon>Chroococcales</taxon>
        <taxon>Chroococcaceae</taxon>
        <taxon>Gloeocapsopsis</taxon>
    </lineage>
</organism>